<evidence type="ECO:0000313" key="3">
    <source>
        <dbReference type="Proteomes" id="UP000004994"/>
    </source>
</evidence>
<dbReference type="PhylomeDB" id="K4BSW7"/>
<organism evidence="2">
    <name type="scientific">Solanum lycopersicum</name>
    <name type="common">Tomato</name>
    <name type="synonym">Lycopersicon esculentum</name>
    <dbReference type="NCBI Taxonomy" id="4081"/>
    <lineage>
        <taxon>Eukaryota</taxon>
        <taxon>Viridiplantae</taxon>
        <taxon>Streptophyta</taxon>
        <taxon>Embryophyta</taxon>
        <taxon>Tracheophyta</taxon>
        <taxon>Spermatophyta</taxon>
        <taxon>Magnoliopsida</taxon>
        <taxon>eudicotyledons</taxon>
        <taxon>Gunneridae</taxon>
        <taxon>Pentapetalae</taxon>
        <taxon>asterids</taxon>
        <taxon>lamiids</taxon>
        <taxon>Solanales</taxon>
        <taxon>Solanaceae</taxon>
        <taxon>Solanoideae</taxon>
        <taxon>Solaneae</taxon>
        <taxon>Solanum</taxon>
        <taxon>Solanum subgen. Lycopersicon</taxon>
    </lineage>
</organism>
<keyword evidence="3" id="KW-1185">Reference proteome</keyword>
<keyword evidence="1" id="KW-0812">Transmembrane</keyword>
<dbReference type="Proteomes" id="UP000004994">
    <property type="component" value="Chromosome 4"/>
</dbReference>
<dbReference type="PaxDb" id="4081-Solyc04g056700.1.1"/>
<protein>
    <submittedName>
        <fullName evidence="2">Uncharacterized protein</fullName>
    </submittedName>
</protein>
<sequence>MTVVVTKNISLTHIIGFFFYGVWNLFSGFYVLRPVHAFVFAIKAFNFKMRQKDVTC</sequence>
<dbReference type="AlphaFoldDB" id="K4BSW7"/>
<keyword evidence="1" id="KW-1133">Transmembrane helix</keyword>
<reference evidence="2" key="2">
    <citation type="submission" date="2015-06" db="UniProtKB">
        <authorList>
            <consortium name="EnsemblPlants"/>
        </authorList>
    </citation>
    <scope>IDENTIFICATION</scope>
    <source>
        <strain evidence="2">cv. Heinz 1706</strain>
    </source>
</reference>
<accession>K4BSW7</accession>
<evidence type="ECO:0000256" key="1">
    <source>
        <dbReference type="SAM" id="Phobius"/>
    </source>
</evidence>
<proteinExistence type="predicted"/>
<dbReference type="HOGENOM" id="CLU_3017967_0_0_1"/>
<dbReference type="EnsemblPlants" id="Solyc04g056700.1.1">
    <property type="protein sequence ID" value="Solyc04g056700.1.1"/>
    <property type="gene ID" value="Solyc04g056700.1"/>
</dbReference>
<feature type="transmembrane region" description="Helical" evidence="1">
    <location>
        <begin position="20"/>
        <end position="42"/>
    </location>
</feature>
<dbReference type="InParanoid" id="K4BSW7"/>
<name>K4BSW7_SOLLC</name>
<evidence type="ECO:0000313" key="2">
    <source>
        <dbReference type="EnsemblPlants" id="Solyc04g056700.1.1"/>
    </source>
</evidence>
<reference evidence="2" key="1">
    <citation type="journal article" date="2012" name="Nature">
        <title>The tomato genome sequence provides insights into fleshy fruit evolution.</title>
        <authorList>
            <consortium name="Tomato Genome Consortium"/>
        </authorList>
    </citation>
    <scope>NUCLEOTIDE SEQUENCE [LARGE SCALE GENOMIC DNA]</scope>
    <source>
        <strain evidence="2">cv. Heinz 1706</strain>
    </source>
</reference>
<keyword evidence="1" id="KW-0472">Membrane</keyword>
<dbReference type="Gramene" id="Solyc04g056700.1.1">
    <property type="protein sequence ID" value="Solyc04g056700.1.1"/>
    <property type="gene ID" value="Solyc04g056700.1"/>
</dbReference>